<comment type="caution">
    <text evidence="2">The sequence shown here is derived from an EMBL/GenBank/DDBJ whole genome shotgun (WGS) entry which is preliminary data.</text>
</comment>
<dbReference type="InterPro" id="IPR002629">
    <property type="entry name" value="Met_Synth_C/arc"/>
</dbReference>
<name>A0ABR3SW59_9PEZI</name>
<evidence type="ECO:0000313" key="3">
    <source>
        <dbReference type="Proteomes" id="UP001521116"/>
    </source>
</evidence>
<dbReference type="PANTHER" id="PTHR43844">
    <property type="entry name" value="METHIONINE SYNTHASE"/>
    <property type="match status" value="1"/>
</dbReference>
<feature type="domain" description="Cobalamin-independent methionine synthase MetE C-terminal/archaeal" evidence="1">
    <location>
        <begin position="181"/>
        <end position="375"/>
    </location>
</feature>
<accession>A0ABR3SW59</accession>
<dbReference type="Pfam" id="PF01717">
    <property type="entry name" value="Meth_synt_2"/>
    <property type="match status" value="1"/>
</dbReference>
<protein>
    <recommendedName>
        <fullName evidence="1">Cobalamin-independent methionine synthase MetE C-terminal/archaeal domain-containing protein</fullName>
    </recommendedName>
</protein>
<sequence>MASTTLHRNPPFRAEHLGSLLRPKNLLDKRAEVHDGKAKAEELKPLEDEAIKDIVDKQQQWGYRALSDGEYRRHMFWGTFFPGLEGMKEVQNPSIDMFRTYVPDMAAFLETNHVPGETVICTGKIKHTGKSTYVDQVEYLKTLVPKERWGDIKLTLAAPNWYHLRYKEGQAYPKDVYSSDADYFADIAKAYQVELDILYKAGLRNVQYDDPNLAYFCSEKMLEGWKEDKRNTYTADELLDVYIKLYNDCIAKAPADMHIGIHLCRGNFVGSRHFAEGAYDRIATKLFRDLHMQTYYLEYDTPRAGGFAPLAHLPAHKNVVLGVVTSKFPELEDKEEMKRRIVEAADIVAAGAGQTREQALERLGVSPQCGFASHASGNLIDREGMAKKLQLVRQIADEVWPGQP</sequence>
<dbReference type="InterPro" id="IPR038071">
    <property type="entry name" value="UROD/MetE-like_sf"/>
</dbReference>
<evidence type="ECO:0000259" key="1">
    <source>
        <dbReference type="Pfam" id="PF01717"/>
    </source>
</evidence>
<evidence type="ECO:0000313" key="2">
    <source>
        <dbReference type="EMBL" id="KAL1630470.1"/>
    </source>
</evidence>
<proteinExistence type="predicted"/>
<dbReference type="CDD" id="cd03311">
    <property type="entry name" value="CIMS_C_terminal_like"/>
    <property type="match status" value="1"/>
</dbReference>
<dbReference type="Gene3D" id="3.20.20.210">
    <property type="match status" value="1"/>
</dbReference>
<dbReference type="EMBL" id="JAJVDC020000046">
    <property type="protein sequence ID" value="KAL1630470.1"/>
    <property type="molecule type" value="Genomic_DNA"/>
</dbReference>
<reference evidence="2 3" key="1">
    <citation type="submission" date="2024-02" db="EMBL/GenBank/DDBJ databases">
        <title>De novo assembly and annotation of 12 fungi associated with fruit tree decline syndrome in Ontario, Canada.</title>
        <authorList>
            <person name="Sulman M."/>
            <person name="Ellouze W."/>
            <person name="Ilyukhin E."/>
        </authorList>
    </citation>
    <scope>NUCLEOTIDE SEQUENCE [LARGE SCALE GENOMIC DNA]</scope>
    <source>
        <strain evidence="2 3">M1-105</strain>
    </source>
</reference>
<dbReference type="PANTHER" id="PTHR43844:SF2">
    <property type="entry name" value="SYNTHASE, VITAMIN-B12 INDEPENDENT, PUTATIVE (AFU_ORTHOLOGUE AFUA_3G12060)-RELATED"/>
    <property type="match status" value="1"/>
</dbReference>
<dbReference type="Proteomes" id="UP001521116">
    <property type="component" value="Unassembled WGS sequence"/>
</dbReference>
<gene>
    <name evidence="2" type="ORF">SLS56_004870</name>
</gene>
<keyword evidence="3" id="KW-1185">Reference proteome</keyword>
<dbReference type="SUPFAM" id="SSF51726">
    <property type="entry name" value="UROD/MetE-like"/>
    <property type="match status" value="1"/>
</dbReference>
<organism evidence="2 3">
    <name type="scientific">Neofusicoccum ribis</name>
    <dbReference type="NCBI Taxonomy" id="45134"/>
    <lineage>
        <taxon>Eukaryota</taxon>
        <taxon>Fungi</taxon>
        <taxon>Dikarya</taxon>
        <taxon>Ascomycota</taxon>
        <taxon>Pezizomycotina</taxon>
        <taxon>Dothideomycetes</taxon>
        <taxon>Dothideomycetes incertae sedis</taxon>
        <taxon>Botryosphaeriales</taxon>
        <taxon>Botryosphaeriaceae</taxon>
        <taxon>Neofusicoccum</taxon>
    </lineage>
</organism>